<evidence type="ECO:0000259" key="7">
    <source>
        <dbReference type="PROSITE" id="PS50850"/>
    </source>
</evidence>
<evidence type="ECO:0000256" key="3">
    <source>
        <dbReference type="ARBA" id="ARBA00022692"/>
    </source>
</evidence>
<proteinExistence type="inferred from homology"/>
<dbReference type="Gene3D" id="1.20.1250.20">
    <property type="entry name" value="MFS general substrate transporter like domains"/>
    <property type="match status" value="1"/>
</dbReference>
<reference evidence="8" key="1">
    <citation type="submission" date="2021-03" db="EMBL/GenBank/DDBJ databases">
        <authorList>
            <person name="Tagirdzhanova G."/>
        </authorList>
    </citation>
    <scope>NUCLEOTIDE SEQUENCE</scope>
</reference>
<dbReference type="PROSITE" id="PS50850">
    <property type="entry name" value="MFS"/>
    <property type="match status" value="1"/>
</dbReference>
<evidence type="ECO:0000256" key="5">
    <source>
        <dbReference type="ARBA" id="ARBA00023136"/>
    </source>
</evidence>
<name>A0A8H3F4U0_9LECA</name>
<dbReference type="OrthoDB" id="6612291at2759"/>
<dbReference type="GO" id="GO:0005351">
    <property type="term" value="F:carbohydrate:proton symporter activity"/>
    <property type="evidence" value="ECO:0007669"/>
    <property type="project" value="TreeGrafter"/>
</dbReference>
<dbReference type="InterPro" id="IPR005828">
    <property type="entry name" value="MFS_sugar_transport-like"/>
</dbReference>
<gene>
    <name evidence="8" type="ORF">HETSPECPRED_002558</name>
</gene>
<dbReference type="InterPro" id="IPR020846">
    <property type="entry name" value="MFS_dom"/>
</dbReference>
<dbReference type="AlphaFoldDB" id="A0A8H3F4U0"/>
<feature type="transmembrane region" description="Helical" evidence="6">
    <location>
        <begin position="50"/>
        <end position="69"/>
    </location>
</feature>
<organism evidence="8 9">
    <name type="scientific">Heterodermia speciosa</name>
    <dbReference type="NCBI Taxonomy" id="116794"/>
    <lineage>
        <taxon>Eukaryota</taxon>
        <taxon>Fungi</taxon>
        <taxon>Dikarya</taxon>
        <taxon>Ascomycota</taxon>
        <taxon>Pezizomycotina</taxon>
        <taxon>Lecanoromycetes</taxon>
        <taxon>OSLEUM clade</taxon>
        <taxon>Lecanoromycetidae</taxon>
        <taxon>Caliciales</taxon>
        <taxon>Physciaceae</taxon>
        <taxon>Heterodermia</taxon>
    </lineage>
</organism>
<feature type="transmembrane region" description="Helical" evidence="6">
    <location>
        <begin position="20"/>
        <end position="38"/>
    </location>
</feature>
<dbReference type="InterPro" id="IPR050360">
    <property type="entry name" value="MFS_Sugar_Transporters"/>
</dbReference>
<evidence type="ECO:0000313" key="9">
    <source>
        <dbReference type="Proteomes" id="UP000664521"/>
    </source>
</evidence>
<keyword evidence="5 6" id="KW-0472">Membrane</keyword>
<feature type="domain" description="Major facilitator superfamily (MFS) profile" evidence="7">
    <location>
        <begin position="1"/>
        <end position="73"/>
    </location>
</feature>
<comment type="similarity">
    <text evidence="2">Belongs to the major facilitator superfamily. Sugar transporter (TC 2.A.1.1) family.</text>
</comment>
<accession>A0A8H3F4U0</accession>
<evidence type="ECO:0000256" key="2">
    <source>
        <dbReference type="ARBA" id="ARBA00010992"/>
    </source>
</evidence>
<dbReference type="PANTHER" id="PTHR48022">
    <property type="entry name" value="PLASTIDIC GLUCOSE TRANSPORTER 4"/>
    <property type="match status" value="1"/>
</dbReference>
<evidence type="ECO:0000256" key="4">
    <source>
        <dbReference type="ARBA" id="ARBA00022989"/>
    </source>
</evidence>
<keyword evidence="3 6" id="KW-0812">Transmembrane</keyword>
<dbReference type="EMBL" id="CAJPDS010000016">
    <property type="protein sequence ID" value="CAF9915688.1"/>
    <property type="molecule type" value="Genomic_DNA"/>
</dbReference>
<keyword evidence="9" id="KW-1185">Reference proteome</keyword>
<protein>
    <recommendedName>
        <fullName evidence="7">Major facilitator superfamily (MFS) profile domain-containing protein</fullName>
    </recommendedName>
</protein>
<sequence length="127" mass="14026">MATVWTYPPEILPLKIRAKGAALAAAADFLGNFVVVEITPPGLQNIGYRLYIVFAVLNIANAIIVWAFYPETAGTTLESVDFLFTISEEGLDEKKPWYSAAQWSVVYRAEEVMGIVEAERRSLAGIE</sequence>
<comment type="caution">
    <text evidence="8">The sequence shown here is derived from an EMBL/GenBank/DDBJ whole genome shotgun (WGS) entry which is preliminary data.</text>
</comment>
<dbReference type="InterPro" id="IPR036259">
    <property type="entry name" value="MFS_trans_sf"/>
</dbReference>
<dbReference type="GO" id="GO:0016020">
    <property type="term" value="C:membrane"/>
    <property type="evidence" value="ECO:0007669"/>
    <property type="project" value="UniProtKB-SubCell"/>
</dbReference>
<dbReference type="PANTHER" id="PTHR48022:SF28">
    <property type="entry name" value="MAJOR FACILITATOR SUPERFAMILY (MFS) PROFILE DOMAIN-CONTAINING PROTEIN-RELATED"/>
    <property type="match status" value="1"/>
</dbReference>
<dbReference type="SUPFAM" id="SSF103473">
    <property type="entry name" value="MFS general substrate transporter"/>
    <property type="match status" value="1"/>
</dbReference>
<evidence type="ECO:0000256" key="6">
    <source>
        <dbReference type="SAM" id="Phobius"/>
    </source>
</evidence>
<dbReference type="Pfam" id="PF00083">
    <property type="entry name" value="Sugar_tr"/>
    <property type="match status" value="1"/>
</dbReference>
<comment type="subcellular location">
    <subcellularLocation>
        <location evidence="1">Membrane</location>
        <topology evidence="1">Multi-pass membrane protein</topology>
    </subcellularLocation>
</comment>
<evidence type="ECO:0000256" key="1">
    <source>
        <dbReference type="ARBA" id="ARBA00004141"/>
    </source>
</evidence>
<keyword evidence="4 6" id="KW-1133">Transmembrane helix</keyword>
<evidence type="ECO:0000313" key="8">
    <source>
        <dbReference type="EMBL" id="CAF9915688.1"/>
    </source>
</evidence>
<dbReference type="Proteomes" id="UP000664521">
    <property type="component" value="Unassembled WGS sequence"/>
</dbReference>